<keyword evidence="3" id="KW-0547">Nucleotide-binding</keyword>
<keyword evidence="9" id="KW-1185">Reference proteome</keyword>
<evidence type="ECO:0000259" key="7">
    <source>
        <dbReference type="PROSITE" id="PS50125"/>
    </source>
</evidence>
<dbReference type="Gene3D" id="3.30.70.1230">
    <property type="entry name" value="Nucleotide cyclase"/>
    <property type="match status" value="1"/>
</dbReference>
<dbReference type="EMBL" id="BNCO01000010">
    <property type="protein sequence ID" value="GIL51075.1"/>
    <property type="molecule type" value="Genomic_DNA"/>
</dbReference>
<keyword evidence="4" id="KW-1133">Transmembrane helix</keyword>
<dbReference type="Proteomes" id="UP000747399">
    <property type="component" value="Unassembled WGS sequence"/>
</dbReference>
<dbReference type="GO" id="GO:0004383">
    <property type="term" value="F:guanylate cyclase activity"/>
    <property type="evidence" value="ECO:0007669"/>
    <property type="project" value="TreeGrafter"/>
</dbReference>
<dbReference type="InterPro" id="IPR001054">
    <property type="entry name" value="A/G_cyclase"/>
</dbReference>
<dbReference type="GO" id="GO:0004016">
    <property type="term" value="F:adenylate cyclase activity"/>
    <property type="evidence" value="ECO:0007669"/>
    <property type="project" value="TreeGrafter"/>
</dbReference>
<dbReference type="GO" id="GO:0005886">
    <property type="term" value="C:plasma membrane"/>
    <property type="evidence" value="ECO:0007669"/>
    <property type="project" value="TreeGrafter"/>
</dbReference>
<organism evidence="8 9">
    <name type="scientific">Volvox africanus</name>
    <dbReference type="NCBI Taxonomy" id="51714"/>
    <lineage>
        <taxon>Eukaryota</taxon>
        <taxon>Viridiplantae</taxon>
        <taxon>Chlorophyta</taxon>
        <taxon>core chlorophytes</taxon>
        <taxon>Chlorophyceae</taxon>
        <taxon>CS clade</taxon>
        <taxon>Chlamydomonadales</taxon>
        <taxon>Volvocaceae</taxon>
        <taxon>Volvox</taxon>
    </lineage>
</organism>
<keyword evidence="5" id="KW-0472">Membrane</keyword>
<evidence type="ECO:0000313" key="8">
    <source>
        <dbReference type="EMBL" id="GIL51075.1"/>
    </source>
</evidence>
<comment type="subcellular location">
    <subcellularLocation>
        <location evidence="1">Membrane</location>
    </subcellularLocation>
</comment>
<evidence type="ECO:0000256" key="6">
    <source>
        <dbReference type="ARBA" id="ARBA00023239"/>
    </source>
</evidence>
<sequence length="104" mass="11503">KTDSSVRTASTPWRPGLLDFHALATWHPKVTLLFADIKGFTPLCVEVEPCAVMQMLNDLFSRFDARLDEFGVYKVETIGDCYFVAGGLLQEDTDGMVAVRDTSG</sequence>
<dbReference type="InterPro" id="IPR050401">
    <property type="entry name" value="Cyclic_nucleotide_synthase"/>
</dbReference>
<proteinExistence type="predicted"/>
<feature type="non-terminal residue" evidence="8">
    <location>
        <position position="104"/>
    </location>
</feature>
<keyword evidence="6" id="KW-0456">Lyase</keyword>
<dbReference type="InterPro" id="IPR029787">
    <property type="entry name" value="Nucleotide_cyclase"/>
</dbReference>
<evidence type="ECO:0000256" key="1">
    <source>
        <dbReference type="ARBA" id="ARBA00004370"/>
    </source>
</evidence>
<evidence type="ECO:0000256" key="4">
    <source>
        <dbReference type="ARBA" id="ARBA00022989"/>
    </source>
</evidence>
<dbReference type="GO" id="GO:0000166">
    <property type="term" value="F:nucleotide binding"/>
    <property type="evidence" value="ECO:0007669"/>
    <property type="project" value="UniProtKB-KW"/>
</dbReference>
<evidence type="ECO:0000256" key="5">
    <source>
        <dbReference type="ARBA" id="ARBA00023136"/>
    </source>
</evidence>
<dbReference type="PANTHER" id="PTHR11920:SF335">
    <property type="entry name" value="GUANYLATE CYCLASE"/>
    <property type="match status" value="1"/>
</dbReference>
<feature type="domain" description="Guanylate cyclase" evidence="7">
    <location>
        <begin position="31"/>
        <end position="88"/>
    </location>
</feature>
<evidence type="ECO:0000256" key="3">
    <source>
        <dbReference type="ARBA" id="ARBA00022741"/>
    </source>
</evidence>
<dbReference type="AlphaFoldDB" id="A0A8J4B1J1"/>
<dbReference type="PANTHER" id="PTHR11920">
    <property type="entry name" value="GUANYLYL CYCLASE"/>
    <property type="match status" value="1"/>
</dbReference>
<protein>
    <recommendedName>
        <fullName evidence="7">Guanylate cyclase domain-containing protein</fullName>
    </recommendedName>
</protein>
<evidence type="ECO:0000313" key="9">
    <source>
        <dbReference type="Proteomes" id="UP000747399"/>
    </source>
</evidence>
<name>A0A8J4B1J1_9CHLO</name>
<gene>
    <name evidence="8" type="ORF">Vafri_7166</name>
</gene>
<reference evidence="8" key="1">
    <citation type="journal article" date="2021" name="Proc. Natl. Acad. Sci. U.S.A.">
        <title>Three genomes in the algal genus Volvox reveal the fate of a haploid sex-determining region after a transition to homothallism.</title>
        <authorList>
            <person name="Yamamoto K."/>
            <person name="Hamaji T."/>
            <person name="Kawai-Toyooka H."/>
            <person name="Matsuzaki R."/>
            <person name="Takahashi F."/>
            <person name="Nishimura Y."/>
            <person name="Kawachi M."/>
            <person name="Noguchi H."/>
            <person name="Minakuchi Y."/>
            <person name="Umen J.G."/>
            <person name="Toyoda A."/>
            <person name="Nozaki H."/>
        </authorList>
    </citation>
    <scope>NUCLEOTIDE SEQUENCE</scope>
    <source>
        <strain evidence="8">NIES-3780</strain>
    </source>
</reference>
<dbReference type="Pfam" id="PF00211">
    <property type="entry name" value="Guanylate_cyc"/>
    <property type="match status" value="1"/>
</dbReference>
<evidence type="ECO:0000256" key="2">
    <source>
        <dbReference type="ARBA" id="ARBA00022692"/>
    </source>
</evidence>
<comment type="caution">
    <text evidence="8">The sequence shown here is derived from an EMBL/GenBank/DDBJ whole genome shotgun (WGS) entry which is preliminary data.</text>
</comment>
<dbReference type="GO" id="GO:0035556">
    <property type="term" value="P:intracellular signal transduction"/>
    <property type="evidence" value="ECO:0007669"/>
    <property type="project" value="InterPro"/>
</dbReference>
<feature type="non-terminal residue" evidence="8">
    <location>
        <position position="1"/>
    </location>
</feature>
<dbReference type="GO" id="GO:0001653">
    <property type="term" value="F:peptide receptor activity"/>
    <property type="evidence" value="ECO:0007669"/>
    <property type="project" value="TreeGrafter"/>
</dbReference>
<dbReference type="CDD" id="cd07302">
    <property type="entry name" value="CHD"/>
    <property type="match status" value="1"/>
</dbReference>
<dbReference type="GO" id="GO:0007168">
    <property type="term" value="P:receptor guanylyl cyclase signaling pathway"/>
    <property type="evidence" value="ECO:0007669"/>
    <property type="project" value="TreeGrafter"/>
</dbReference>
<accession>A0A8J4B1J1</accession>
<keyword evidence="2" id="KW-0812">Transmembrane</keyword>
<dbReference type="SUPFAM" id="SSF55073">
    <property type="entry name" value="Nucleotide cyclase"/>
    <property type="match status" value="1"/>
</dbReference>
<dbReference type="PROSITE" id="PS50125">
    <property type="entry name" value="GUANYLATE_CYCLASE_2"/>
    <property type="match status" value="1"/>
</dbReference>